<dbReference type="InterPro" id="IPR036971">
    <property type="entry name" value="PDEase_catalytic_dom_sf"/>
</dbReference>
<dbReference type="Proteomes" id="UP000646827">
    <property type="component" value="Unassembled WGS sequence"/>
</dbReference>
<accession>A0A8H7VUK9</accession>
<sequence length="600" mass="69229">MLILKHNALSAHDLFAIERRLIRWQNRRPTVNLHLNVLEYKRTDLYGHLLGMFIQLDITKAMDITSSQLLDFFIDVDTTYLNAPYHSFYHAVDIVTMLYYMLVELEAEQYLSRLEIAVLLFAALCHDAGHPGYNNLYQVNFKTDLALRYSNTSVLESYSVDITRDLLYKHKLLKNLTKKQQQNNHNDNDKKSTDQNNLSSTCNNSSDNNNNNNNNCWSEQEFIEAIKNLILSTDMVYHYELEQQLGVLEDLLTTSSSSCEEEEEEEEDEDDDDDDNDFYYSSWEEEDSFSVVEEENVIENNNNNDEFLLQKNHRQNLSRVLLHAADISNTVRPWPISKQWSDLIVQEFFRQGDAEKSAGLDVSPGMDRDQSTQPNISLQFGDLLVQPYFQALAAFLPSARIFLGTLAENRCEWERLKDHPNITTTPSTISTALTSSSSNNNSLTSPILQQPERQFPSSLLPPCNTLNPSGRRVSVAAGMIVIPDHHDDYYSNYYYYHHHHNKSIRKRQRSSLILNKNNTSNTMTKHRRPLGFRSASHSGTAPTRRRIPIHWASADLLKPIVFESPSSSNTASMLYHSHQDKQQSQQQKQVLNHHQQHQIV</sequence>
<feature type="active site" description="Proton donor" evidence="3">
    <location>
        <position position="86"/>
    </location>
</feature>
<comment type="caution">
    <text evidence="7">The sequence shown here is derived from an EMBL/GenBank/DDBJ whole genome shotgun (WGS) entry which is preliminary data.</text>
</comment>
<dbReference type="PROSITE" id="PS51845">
    <property type="entry name" value="PDEASE_I_2"/>
    <property type="match status" value="1"/>
</dbReference>
<keyword evidence="1 4" id="KW-0479">Metal-binding</keyword>
<dbReference type="SMART" id="SM00471">
    <property type="entry name" value="HDc"/>
    <property type="match status" value="1"/>
</dbReference>
<keyword evidence="8" id="KW-1185">Reference proteome</keyword>
<gene>
    <name evidence="7" type="ORF">INT45_004706</name>
</gene>
<feature type="region of interest" description="Disordered" evidence="5">
    <location>
        <begin position="568"/>
        <end position="600"/>
    </location>
</feature>
<dbReference type="InterPro" id="IPR002073">
    <property type="entry name" value="PDEase_catalytic_dom"/>
</dbReference>
<dbReference type="CDD" id="cd00077">
    <property type="entry name" value="HDc"/>
    <property type="match status" value="1"/>
</dbReference>
<dbReference type="GO" id="GO:0007165">
    <property type="term" value="P:signal transduction"/>
    <property type="evidence" value="ECO:0007669"/>
    <property type="project" value="InterPro"/>
</dbReference>
<feature type="region of interest" description="Disordered" evidence="5">
    <location>
        <begin position="178"/>
        <end position="213"/>
    </location>
</feature>
<feature type="compositionally biased region" description="Low complexity" evidence="5">
    <location>
        <begin position="582"/>
        <end position="600"/>
    </location>
</feature>
<feature type="domain" description="PDEase" evidence="6">
    <location>
        <begin position="10"/>
        <end position="420"/>
    </location>
</feature>
<dbReference type="Pfam" id="PF00233">
    <property type="entry name" value="PDEase_I"/>
    <property type="match status" value="2"/>
</dbReference>
<dbReference type="InterPro" id="IPR003607">
    <property type="entry name" value="HD/PDEase_dom"/>
</dbReference>
<reference evidence="7 8" key="1">
    <citation type="submission" date="2020-12" db="EMBL/GenBank/DDBJ databases">
        <title>Metabolic potential, ecology and presence of endohyphal bacteria is reflected in genomic diversity of Mucoromycotina.</title>
        <authorList>
            <person name="Muszewska A."/>
            <person name="Okrasinska A."/>
            <person name="Steczkiewicz K."/>
            <person name="Drgas O."/>
            <person name="Orlowska M."/>
            <person name="Perlinska-Lenart U."/>
            <person name="Aleksandrzak-Piekarczyk T."/>
            <person name="Szatraj K."/>
            <person name="Zielenkiewicz U."/>
            <person name="Pilsyk S."/>
            <person name="Malc E."/>
            <person name="Mieczkowski P."/>
            <person name="Kruszewska J.S."/>
            <person name="Biernat P."/>
            <person name="Pawlowska J."/>
        </authorList>
    </citation>
    <scope>NUCLEOTIDE SEQUENCE [LARGE SCALE GENOMIC DNA]</scope>
    <source>
        <strain evidence="7 8">CBS 142.35</strain>
    </source>
</reference>
<evidence type="ECO:0000256" key="4">
    <source>
        <dbReference type="PIRSR" id="PIRSR623088-3"/>
    </source>
</evidence>
<evidence type="ECO:0000313" key="7">
    <source>
        <dbReference type="EMBL" id="KAG2227664.1"/>
    </source>
</evidence>
<organism evidence="7 8">
    <name type="scientific">Circinella minor</name>
    <dbReference type="NCBI Taxonomy" id="1195481"/>
    <lineage>
        <taxon>Eukaryota</taxon>
        <taxon>Fungi</taxon>
        <taxon>Fungi incertae sedis</taxon>
        <taxon>Mucoromycota</taxon>
        <taxon>Mucoromycotina</taxon>
        <taxon>Mucoromycetes</taxon>
        <taxon>Mucorales</taxon>
        <taxon>Lichtheimiaceae</taxon>
        <taxon>Circinella</taxon>
    </lineage>
</organism>
<feature type="region of interest" description="Disordered" evidence="5">
    <location>
        <begin position="254"/>
        <end position="280"/>
    </location>
</feature>
<feature type="binding site" evidence="4">
    <location>
        <position position="126"/>
    </location>
    <ligand>
        <name>Zn(2+)</name>
        <dbReference type="ChEBI" id="CHEBI:29105"/>
        <label>1</label>
    </ligand>
</feature>
<dbReference type="OrthoDB" id="546632at2759"/>
<keyword evidence="2" id="KW-0378">Hydrolase</keyword>
<dbReference type="InterPro" id="IPR023088">
    <property type="entry name" value="PDEase"/>
</dbReference>
<dbReference type="GO" id="GO:0004114">
    <property type="term" value="F:3',5'-cyclic-nucleotide phosphodiesterase activity"/>
    <property type="evidence" value="ECO:0007669"/>
    <property type="project" value="InterPro"/>
</dbReference>
<dbReference type="PANTHER" id="PTHR11347">
    <property type="entry name" value="CYCLIC NUCLEOTIDE PHOSPHODIESTERASE"/>
    <property type="match status" value="1"/>
</dbReference>
<feature type="binding site" evidence="4">
    <location>
        <position position="90"/>
    </location>
    <ligand>
        <name>Zn(2+)</name>
        <dbReference type="ChEBI" id="CHEBI:29105"/>
        <label>1</label>
    </ligand>
</feature>
<dbReference type="SUPFAM" id="SSF109604">
    <property type="entry name" value="HD-domain/PDEase-like"/>
    <property type="match status" value="1"/>
</dbReference>
<evidence type="ECO:0000313" key="8">
    <source>
        <dbReference type="Proteomes" id="UP000646827"/>
    </source>
</evidence>
<evidence type="ECO:0000259" key="6">
    <source>
        <dbReference type="PROSITE" id="PS51845"/>
    </source>
</evidence>
<proteinExistence type="predicted"/>
<dbReference type="AlphaFoldDB" id="A0A8H7VUK9"/>
<feature type="binding site" evidence="4">
    <location>
        <position position="326"/>
    </location>
    <ligand>
        <name>Zn(2+)</name>
        <dbReference type="ChEBI" id="CHEBI:29105"/>
        <label>1</label>
    </ligand>
</feature>
<protein>
    <recommendedName>
        <fullName evidence="6">PDEase domain-containing protein</fullName>
    </recommendedName>
</protein>
<dbReference type="GO" id="GO:0046872">
    <property type="term" value="F:metal ion binding"/>
    <property type="evidence" value="ECO:0007669"/>
    <property type="project" value="UniProtKB-KW"/>
</dbReference>
<evidence type="ECO:0000256" key="5">
    <source>
        <dbReference type="SAM" id="MobiDB-lite"/>
    </source>
</evidence>
<feature type="binding site" evidence="4">
    <location>
        <position position="127"/>
    </location>
    <ligand>
        <name>Zn(2+)</name>
        <dbReference type="ChEBI" id="CHEBI:29105"/>
        <label>1</label>
    </ligand>
</feature>
<feature type="compositionally biased region" description="Low complexity" evidence="5">
    <location>
        <begin position="196"/>
        <end position="213"/>
    </location>
</feature>
<name>A0A8H7VUK9_9FUNG</name>
<feature type="region of interest" description="Disordered" evidence="5">
    <location>
        <begin position="519"/>
        <end position="544"/>
    </location>
</feature>
<feature type="compositionally biased region" description="Acidic residues" evidence="5">
    <location>
        <begin position="259"/>
        <end position="280"/>
    </location>
</feature>
<dbReference type="PRINTS" id="PR00387">
    <property type="entry name" value="PDIESTERASE1"/>
</dbReference>
<dbReference type="Gene3D" id="1.10.1300.10">
    <property type="entry name" value="3'5'-cyclic nucleotide phosphodiesterase, catalytic domain"/>
    <property type="match status" value="1"/>
</dbReference>
<feature type="region of interest" description="Disordered" evidence="5">
    <location>
        <begin position="422"/>
        <end position="446"/>
    </location>
</feature>
<evidence type="ECO:0000256" key="1">
    <source>
        <dbReference type="ARBA" id="ARBA00022723"/>
    </source>
</evidence>
<evidence type="ECO:0000256" key="2">
    <source>
        <dbReference type="ARBA" id="ARBA00022801"/>
    </source>
</evidence>
<dbReference type="EMBL" id="JAEPRB010000005">
    <property type="protein sequence ID" value="KAG2227664.1"/>
    <property type="molecule type" value="Genomic_DNA"/>
</dbReference>
<evidence type="ECO:0000256" key="3">
    <source>
        <dbReference type="PIRSR" id="PIRSR623088-1"/>
    </source>
</evidence>
<feature type="binding site" evidence="4">
    <location>
        <position position="127"/>
    </location>
    <ligand>
        <name>Zn(2+)</name>
        <dbReference type="ChEBI" id="CHEBI:29105"/>
        <label>2</label>
    </ligand>
</feature>